<organism evidence="1">
    <name type="scientific">uncultured Thermomicrobiales bacterium</name>
    <dbReference type="NCBI Taxonomy" id="1645740"/>
    <lineage>
        <taxon>Bacteria</taxon>
        <taxon>Pseudomonadati</taxon>
        <taxon>Thermomicrobiota</taxon>
        <taxon>Thermomicrobia</taxon>
        <taxon>Thermomicrobiales</taxon>
        <taxon>environmental samples</taxon>
    </lineage>
</organism>
<gene>
    <name evidence="1" type="ORF">AVDCRST_MAG18-525</name>
</gene>
<dbReference type="EMBL" id="CADCWN010000036">
    <property type="protein sequence ID" value="CAA9553823.1"/>
    <property type="molecule type" value="Genomic_DNA"/>
</dbReference>
<name>A0A6J4UL10_9BACT</name>
<accession>A0A6J4UL10</accession>
<proteinExistence type="predicted"/>
<evidence type="ECO:0000313" key="1">
    <source>
        <dbReference type="EMBL" id="CAA9553823.1"/>
    </source>
</evidence>
<protein>
    <submittedName>
        <fullName evidence="1">Uncharacterized protein</fullName>
    </submittedName>
</protein>
<dbReference type="AlphaFoldDB" id="A0A6J4UL10"/>
<reference evidence="1" key="1">
    <citation type="submission" date="2020-02" db="EMBL/GenBank/DDBJ databases">
        <authorList>
            <person name="Meier V. D."/>
        </authorList>
    </citation>
    <scope>NUCLEOTIDE SEQUENCE</scope>
    <source>
        <strain evidence="1">AVDCRST_MAG18</strain>
    </source>
</reference>
<sequence>MPDAVCRMLTLLCTPVVACPIGTNPGLLHLLRMLASGRLLEARGALFPGLADVGLSAPPPRKSVRDGPSL</sequence>